<reference evidence="3" key="1">
    <citation type="submission" date="2023-03" db="EMBL/GenBank/DDBJ databases">
        <title>Massive genome expansion in bonnet fungi (Mycena s.s.) driven by repeated elements and novel gene families across ecological guilds.</title>
        <authorList>
            <consortium name="Lawrence Berkeley National Laboratory"/>
            <person name="Harder C.B."/>
            <person name="Miyauchi S."/>
            <person name="Viragh M."/>
            <person name="Kuo A."/>
            <person name="Thoen E."/>
            <person name="Andreopoulos B."/>
            <person name="Lu D."/>
            <person name="Skrede I."/>
            <person name="Drula E."/>
            <person name="Henrissat B."/>
            <person name="Morin E."/>
            <person name="Kohler A."/>
            <person name="Barry K."/>
            <person name="LaButti K."/>
            <person name="Morin E."/>
            <person name="Salamov A."/>
            <person name="Lipzen A."/>
            <person name="Mereny Z."/>
            <person name="Hegedus B."/>
            <person name="Baldrian P."/>
            <person name="Stursova M."/>
            <person name="Weitz H."/>
            <person name="Taylor A."/>
            <person name="Grigoriev I.V."/>
            <person name="Nagy L.G."/>
            <person name="Martin F."/>
            <person name="Kauserud H."/>
        </authorList>
    </citation>
    <scope>NUCLEOTIDE SEQUENCE</scope>
    <source>
        <strain evidence="3">CBHHK002</strain>
    </source>
</reference>
<dbReference type="Gene3D" id="2.60.40.640">
    <property type="match status" value="1"/>
</dbReference>
<sequence>MASNSAPQAVTLHFQNLVRVAGETIAGTVDLNVALAQEERIEELRIKFRGAITTQIKTQNGQTRVTHRQTIPLVHSNQSLWMQGSAFPEAGSHVISFAFQFQLPANLPPSFHCEAHSRGGAISYSIEVVGDRPGIFRANRRIRRVFSVVPAAFQNQLLVKESLMQGWLGSWKDIKRNDQLRQGIWGEYSRSYATLTLPDLASFPIATPIPFCLHIVTETKTLDRTDRAEDKHGKPLFPAPPTLSGQVKQELLRFSQVRVHNRIRHVEDCFDLQGIRGLGDADRAARKRAVEAVIDEPEWVPKDTNKSSGFWRRSVRFNSTLDFPFAPTSSAESLEWNYALQFTIPFPGLGNDLKLELPIHLGPSAQCPPPPIGAPGTSSLTYADVLPAGPPPMSDLPPSYWAGENHDWDEKN</sequence>
<feature type="region of interest" description="Disordered" evidence="1">
    <location>
        <begin position="368"/>
        <end position="412"/>
    </location>
</feature>
<evidence type="ECO:0000256" key="1">
    <source>
        <dbReference type="SAM" id="MobiDB-lite"/>
    </source>
</evidence>
<feature type="domain" description="Arrestin-like N-terminal" evidence="2">
    <location>
        <begin position="18"/>
        <end position="150"/>
    </location>
</feature>
<evidence type="ECO:0000259" key="2">
    <source>
        <dbReference type="Pfam" id="PF00339"/>
    </source>
</evidence>
<dbReference type="PANTHER" id="PTHR11188:SF17">
    <property type="entry name" value="FI21816P1"/>
    <property type="match status" value="1"/>
</dbReference>
<evidence type="ECO:0000313" key="4">
    <source>
        <dbReference type="Proteomes" id="UP001218218"/>
    </source>
</evidence>
<dbReference type="AlphaFoldDB" id="A0AAD7AHG0"/>
<dbReference type="Proteomes" id="UP001218218">
    <property type="component" value="Unassembled WGS sequence"/>
</dbReference>
<dbReference type="InterPro" id="IPR011021">
    <property type="entry name" value="Arrestin-like_N"/>
</dbReference>
<dbReference type="PANTHER" id="PTHR11188">
    <property type="entry name" value="ARRESTIN DOMAIN CONTAINING PROTEIN"/>
    <property type="match status" value="1"/>
</dbReference>
<keyword evidence="4" id="KW-1185">Reference proteome</keyword>
<gene>
    <name evidence="3" type="ORF">DFH08DRAFT_800958</name>
</gene>
<accession>A0AAD7AHG0</accession>
<dbReference type="InterPro" id="IPR050357">
    <property type="entry name" value="Arrestin_domain-protein"/>
</dbReference>
<dbReference type="Pfam" id="PF00339">
    <property type="entry name" value="Arrestin_N"/>
    <property type="match status" value="1"/>
</dbReference>
<dbReference type="EMBL" id="JARIHO010000006">
    <property type="protein sequence ID" value="KAJ7359081.1"/>
    <property type="molecule type" value="Genomic_DNA"/>
</dbReference>
<comment type="caution">
    <text evidence="3">The sequence shown here is derived from an EMBL/GenBank/DDBJ whole genome shotgun (WGS) entry which is preliminary data.</text>
</comment>
<dbReference type="InterPro" id="IPR014752">
    <property type="entry name" value="Arrestin-like_C"/>
</dbReference>
<dbReference type="GO" id="GO:0005737">
    <property type="term" value="C:cytoplasm"/>
    <property type="evidence" value="ECO:0007669"/>
    <property type="project" value="TreeGrafter"/>
</dbReference>
<name>A0AAD7AHG0_9AGAR</name>
<protein>
    <recommendedName>
        <fullName evidence="2">Arrestin-like N-terminal domain-containing protein</fullName>
    </recommendedName>
</protein>
<organism evidence="3 4">
    <name type="scientific">Mycena albidolilacea</name>
    <dbReference type="NCBI Taxonomy" id="1033008"/>
    <lineage>
        <taxon>Eukaryota</taxon>
        <taxon>Fungi</taxon>
        <taxon>Dikarya</taxon>
        <taxon>Basidiomycota</taxon>
        <taxon>Agaricomycotina</taxon>
        <taxon>Agaricomycetes</taxon>
        <taxon>Agaricomycetidae</taxon>
        <taxon>Agaricales</taxon>
        <taxon>Marasmiineae</taxon>
        <taxon>Mycenaceae</taxon>
        <taxon>Mycena</taxon>
    </lineage>
</organism>
<dbReference type="InterPro" id="IPR014756">
    <property type="entry name" value="Ig_E-set"/>
</dbReference>
<proteinExistence type="predicted"/>
<evidence type="ECO:0000313" key="3">
    <source>
        <dbReference type="EMBL" id="KAJ7359081.1"/>
    </source>
</evidence>
<dbReference type="GO" id="GO:0015031">
    <property type="term" value="P:protein transport"/>
    <property type="evidence" value="ECO:0007669"/>
    <property type="project" value="TreeGrafter"/>
</dbReference>
<dbReference type="SUPFAM" id="SSF81296">
    <property type="entry name" value="E set domains"/>
    <property type="match status" value="1"/>
</dbReference>